<protein>
    <recommendedName>
        <fullName evidence="3">Spore coat protein</fullName>
    </recommendedName>
</protein>
<dbReference type="GO" id="GO:0042601">
    <property type="term" value="C:endospore-forming forespore"/>
    <property type="evidence" value="ECO:0007669"/>
    <property type="project" value="TreeGrafter"/>
</dbReference>
<sequence>MVKINTFEQYLASKGIEVTENINADINKKDINEKLLLDHLKLISEFHKNAMGSTGIIKDRLDSSIGKIVEEYKINIKKLTRDFDKLKDQGASNSFEKILLDKAEDYIKMGEAVINNIYKNEYYDLIKRSMRNKEICLGQVDFGNLIKEDAIKVKNIKKCSYNMVEIDCFNFLYKYKKKEMSLDFKELVSMFCSFEGLDNNSYQFIISLLSFPYEFTKQCNKYRIREKDLTEEQYALKLHKAIVQDNLYLI</sequence>
<accession>A0A2T0B443</accession>
<dbReference type="OrthoDB" id="1928514at2"/>
<dbReference type="InterPro" id="IPR047175">
    <property type="entry name" value="CotS-like"/>
</dbReference>
<evidence type="ECO:0000313" key="1">
    <source>
        <dbReference type="EMBL" id="PRR78659.1"/>
    </source>
</evidence>
<name>A0A2T0B443_9CLOT</name>
<comment type="caution">
    <text evidence="1">The sequence shown here is derived from an EMBL/GenBank/DDBJ whole genome shotgun (WGS) entry which is preliminary data.</text>
</comment>
<evidence type="ECO:0008006" key="3">
    <source>
        <dbReference type="Google" id="ProtNLM"/>
    </source>
</evidence>
<dbReference type="PANTHER" id="PTHR39179:SF1">
    <property type="entry name" value="SPORE COAT PROTEIN I"/>
    <property type="match status" value="1"/>
</dbReference>
<dbReference type="PANTHER" id="PTHR39179">
    <property type="entry name" value="SPORE COAT PROTEIN I"/>
    <property type="match status" value="1"/>
</dbReference>
<evidence type="ECO:0000313" key="2">
    <source>
        <dbReference type="Proteomes" id="UP000239706"/>
    </source>
</evidence>
<gene>
    <name evidence="1" type="ORF">CLLI_14330</name>
</gene>
<dbReference type="AlphaFoldDB" id="A0A2T0B443"/>
<reference evidence="1 2" key="1">
    <citation type="submission" date="2018-03" db="EMBL/GenBank/DDBJ databases">
        <title>Genome sequence of Clostridium liquoris DSM 100320.</title>
        <authorList>
            <person name="Poehlein A."/>
            <person name="Daniel R."/>
        </authorList>
    </citation>
    <scope>NUCLEOTIDE SEQUENCE [LARGE SCALE GENOMIC DNA]</scope>
    <source>
        <strain evidence="1 2">DSM 100320</strain>
    </source>
</reference>
<dbReference type="RefSeq" id="WP_146127079.1">
    <property type="nucleotide sequence ID" value="NZ_PVXO01000038.1"/>
</dbReference>
<dbReference type="Proteomes" id="UP000239706">
    <property type="component" value="Unassembled WGS sequence"/>
</dbReference>
<organism evidence="1 2">
    <name type="scientific">Clostridium liquoris</name>
    <dbReference type="NCBI Taxonomy" id="1289519"/>
    <lineage>
        <taxon>Bacteria</taxon>
        <taxon>Bacillati</taxon>
        <taxon>Bacillota</taxon>
        <taxon>Clostridia</taxon>
        <taxon>Eubacteriales</taxon>
        <taxon>Clostridiaceae</taxon>
        <taxon>Clostridium</taxon>
    </lineage>
</organism>
<dbReference type="Gene3D" id="3.90.1200.10">
    <property type="match status" value="1"/>
</dbReference>
<dbReference type="EMBL" id="PVXO01000038">
    <property type="protein sequence ID" value="PRR78659.1"/>
    <property type="molecule type" value="Genomic_DNA"/>
</dbReference>
<keyword evidence="2" id="KW-1185">Reference proteome</keyword>
<proteinExistence type="predicted"/>